<comment type="caution">
    <text evidence="6">The sequence shown here is derived from an EMBL/GenBank/DDBJ whole genome shotgun (WGS) entry which is preliminary data.</text>
</comment>
<dbReference type="Pfam" id="PF00589">
    <property type="entry name" value="Phage_integrase"/>
    <property type="match status" value="1"/>
</dbReference>
<name>A0A658R5L1_9BURK</name>
<gene>
    <name evidence="6" type="ORF">AWB72_05662</name>
</gene>
<keyword evidence="2" id="KW-0229">DNA integration</keyword>
<dbReference type="AlphaFoldDB" id="A0A658R5L1"/>
<feature type="domain" description="Tyr recombinase" evidence="5">
    <location>
        <begin position="106"/>
        <end position="312"/>
    </location>
</feature>
<dbReference type="PANTHER" id="PTHR30349:SF41">
    <property type="entry name" value="INTEGRASE_RECOMBINASE PROTEIN MJ0367-RELATED"/>
    <property type="match status" value="1"/>
</dbReference>
<keyword evidence="4" id="KW-0233">DNA recombination</keyword>
<evidence type="ECO:0000256" key="2">
    <source>
        <dbReference type="ARBA" id="ARBA00022908"/>
    </source>
</evidence>
<accession>A0A658R5L1</accession>
<evidence type="ECO:0000313" key="6">
    <source>
        <dbReference type="EMBL" id="SAL53033.1"/>
    </source>
</evidence>
<dbReference type="Proteomes" id="UP000198263">
    <property type="component" value="Unassembled WGS sequence"/>
</dbReference>
<evidence type="ECO:0000259" key="5">
    <source>
        <dbReference type="PROSITE" id="PS51898"/>
    </source>
</evidence>
<dbReference type="PANTHER" id="PTHR30349">
    <property type="entry name" value="PHAGE INTEGRASE-RELATED"/>
    <property type="match status" value="1"/>
</dbReference>
<dbReference type="GO" id="GO:0015074">
    <property type="term" value="P:DNA integration"/>
    <property type="evidence" value="ECO:0007669"/>
    <property type="project" value="UniProtKB-KW"/>
</dbReference>
<dbReference type="RefSeq" id="WP_087129208.1">
    <property type="nucleotide sequence ID" value="NZ_FCNV02000037.1"/>
</dbReference>
<organism evidence="6 7">
    <name type="scientific">Caballeronia concitans</name>
    <dbReference type="NCBI Taxonomy" id="1777133"/>
    <lineage>
        <taxon>Bacteria</taxon>
        <taxon>Pseudomonadati</taxon>
        <taxon>Pseudomonadota</taxon>
        <taxon>Betaproteobacteria</taxon>
        <taxon>Burkholderiales</taxon>
        <taxon>Burkholderiaceae</taxon>
        <taxon>Caballeronia</taxon>
    </lineage>
</organism>
<dbReference type="Gene3D" id="1.10.443.10">
    <property type="entry name" value="Intergrase catalytic core"/>
    <property type="match status" value="1"/>
</dbReference>
<evidence type="ECO:0000256" key="1">
    <source>
        <dbReference type="ARBA" id="ARBA00008857"/>
    </source>
</evidence>
<dbReference type="InterPro" id="IPR011010">
    <property type="entry name" value="DNA_brk_join_enz"/>
</dbReference>
<dbReference type="PROSITE" id="PS51898">
    <property type="entry name" value="TYR_RECOMBINASE"/>
    <property type="match status" value="1"/>
</dbReference>
<dbReference type="InterPro" id="IPR002104">
    <property type="entry name" value="Integrase_catalytic"/>
</dbReference>
<sequence>MSISTSMVAMEAAITDYVAHQRALGRGYRNEERILLSMCHWLAQSSVRELDQASFDRWCDTLHHLGPNTRRARQLMVHKFCLFRQRAEHECFVPNPLYFARPCPYIRPVIVQPDQVARMLVAATHLTPTLGSPLLPAVTRIAIVLLYTAGLRRGELLRLTLRDVEPTSGVLQIRESKFHKSRLVPLSTDAARELRIYLRKRLNASLGTGPETPLLCNTTRGLRGYTGTGISRPIHALFELADVRDAEGRCPRIHDLRHSFAVQALIRWYQEGADVQSNLPKLAIYMGHVSIVSTAYYLPFVPTIAALASERFEKHLGHVLGGRKP</sequence>
<dbReference type="GO" id="GO:0003677">
    <property type="term" value="F:DNA binding"/>
    <property type="evidence" value="ECO:0007669"/>
    <property type="project" value="UniProtKB-KW"/>
</dbReference>
<comment type="similarity">
    <text evidence="1">Belongs to the 'phage' integrase family.</text>
</comment>
<dbReference type="InterPro" id="IPR013762">
    <property type="entry name" value="Integrase-like_cat_sf"/>
</dbReference>
<protein>
    <submittedName>
        <fullName evidence="6">Integrase family protein</fullName>
    </submittedName>
</protein>
<dbReference type="GO" id="GO:0006310">
    <property type="term" value="P:DNA recombination"/>
    <property type="evidence" value="ECO:0007669"/>
    <property type="project" value="UniProtKB-KW"/>
</dbReference>
<keyword evidence="7" id="KW-1185">Reference proteome</keyword>
<proteinExistence type="inferred from homology"/>
<evidence type="ECO:0000313" key="7">
    <source>
        <dbReference type="Proteomes" id="UP000198263"/>
    </source>
</evidence>
<evidence type="ECO:0000256" key="4">
    <source>
        <dbReference type="ARBA" id="ARBA00023172"/>
    </source>
</evidence>
<evidence type="ECO:0000256" key="3">
    <source>
        <dbReference type="ARBA" id="ARBA00023125"/>
    </source>
</evidence>
<dbReference type="SUPFAM" id="SSF56349">
    <property type="entry name" value="DNA breaking-rejoining enzymes"/>
    <property type="match status" value="1"/>
</dbReference>
<keyword evidence="3" id="KW-0238">DNA-binding</keyword>
<dbReference type="OrthoDB" id="662444at2"/>
<dbReference type="EMBL" id="FCNV02000037">
    <property type="protein sequence ID" value="SAL53033.1"/>
    <property type="molecule type" value="Genomic_DNA"/>
</dbReference>
<reference evidence="6 7" key="1">
    <citation type="submission" date="2016-01" db="EMBL/GenBank/DDBJ databases">
        <authorList>
            <person name="Peeters C."/>
        </authorList>
    </citation>
    <scope>NUCLEOTIDE SEQUENCE [LARGE SCALE GENOMIC DNA]</scope>
    <source>
        <strain evidence="6">LMG 29315</strain>
    </source>
</reference>
<dbReference type="InterPro" id="IPR050090">
    <property type="entry name" value="Tyrosine_recombinase_XerCD"/>
</dbReference>